<keyword evidence="1" id="KW-1133">Transmembrane helix</keyword>
<feature type="signal peptide" evidence="2">
    <location>
        <begin position="1"/>
        <end position="24"/>
    </location>
</feature>
<dbReference type="OrthoDB" id="10408428at2759"/>
<proteinExistence type="predicted"/>
<name>A0A8X6L9E9_TRICU</name>
<evidence type="ECO:0000256" key="1">
    <source>
        <dbReference type="SAM" id="Phobius"/>
    </source>
</evidence>
<evidence type="ECO:0000256" key="2">
    <source>
        <dbReference type="SAM" id="SignalP"/>
    </source>
</evidence>
<reference evidence="3" key="1">
    <citation type="submission" date="2020-07" db="EMBL/GenBank/DDBJ databases">
        <title>Multicomponent nature underlies the extraordinary mechanical properties of spider dragline silk.</title>
        <authorList>
            <person name="Kono N."/>
            <person name="Nakamura H."/>
            <person name="Mori M."/>
            <person name="Yoshida Y."/>
            <person name="Ohtoshi R."/>
            <person name="Malay A.D."/>
            <person name="Moran D.A.P."/>
            <person name="Tomita M."/>
            <person name="Numata K."/>
            <person name="Arakawa K."/>
        </authorList>
    </citation>
    <scope>NUCLEOTIDE SEQUENCE</scope>
</reference>
<accession>A0A8X6L9E9</accession>
<comment type="caution">
    <text evidence="3">The sequence shown here is derived from an EMBL/GenBank/DDBJ whole genome shotgun (WGS) entry which is preliminary data.</text>
</comment>
<feature type="chain" id="PRO_5036491113" evidence="2">
    <location>
        <begin position="25"/>
        <end position="188"/>
    </location>
</feature>
<dbReference type="EMBL" id="BMAO01005285">
    <property type="protein sequence ID" value="GFR00372.1"/>
    <property type="molecule type" value="Genomic_DNA"/>
</dbReference>
<gene>
    <name evidence="3" type="ORF">TNCT_203991</name>
</gene>
<keyword evidence="1" id="KW-0812">Transmembrane</keyword>
<dbReference type="Proteomes" id="UP000887116">
    <property type="component" value="Unassembled WGS sequence"/>
</dbReference>
<feature type="transmembrane region" description="Helical" evidence="1">
    <location>
        <begin position="94"/>
        <end position="117"/>
    </location>
</feature>
<keyword evidence="1" id="KW-0472">Membrane</keyword>
<organism evidence="3 4">
    <name type="scientific">Trichonephila clavata</name>
    <name type="common">Joro spider</name>
    <name type="synonym">Nephila clavata</name>
    <dbReference type="NCBI Taxonomy" id="2740835"/>
    <lineage>
        <taxon>Eukaryota</taxon>
        <taxon>Metazoa</taxon>
        <taxon>Ecdysozoa</taxon>
        <taxon>Arthropoda</taxon>
        <taxon>Chelicerata</taxon>
        <taxon>Arachnida</taxon>
        <taxon>Araneae</taxon>
        <taxon>Araneomorphae</taxon>
        <taxon>Entelegynae</taxon>
        <taxon>Araneoidea</taxon>
        <taxon>Nephilidae</taxon>
        <taxon>Trichonephila</taxon>
    </lineage>
</organism>
<dbReference type="AlphaFoldDB" id="A0A8X6L9E9"/>
<keyword evidence="4" id="KW-1185">Reference proteome</keyword>
<evidence type="ECO:0000313" key="3">
    <source>
        <dbReference type="EMBL" id="GFR00372.1"/>
    </source>
</evidence>
<sequence>MKHMDNLIFVFCTLISLLCFSSEGSLQMEKEENAVLLEGNSTIDAKLNNSDITVIDYIIGNISEETTTQLIVELTTLRIKNTTVMNIRVDEPHFVMMPLAIGGIALLSGLVLISIVLSDVFRARLLAEALFFERVFFFNRKSHLKLSGDSRGMKKFSHFARNKEKKAGSWMTNGGWSSFERNAILRSE</sequence>
<protein>
    <submittedName>
        <fullName evidence="3">Uncharacterized protein</fullName>
    </submittedName>
</protein>
<evidence type="ECO:0000313" key="4">
    <source>
        <dbReference type="Proteomes" id="UP000887116"/>
    </source>
</evidence>
<keyword evidence="2" id="KW-0732">Signal</keyword>